<proteinExistence type="predicted"/>
<dbReference type="GO" id="GO:0004672">
    <property type="term" value="F:protein kinase activity"/>
    <property type="evidence" value="ECO:0007669"/>
    <property type="project" value="InterPro"/>
</dbReference>
<evidence type="ECO:0000259" key="1">
    <source>
        <dbReference type="PROSITE" id="PS50011"/>
    </source>
</evidence>
<dbReference type="AlphaFoldDB" id="A0A2G8SSA8"/>
<organism evidence="2 3">
    <name type="scientific">Ganoderma sinense ZZ0214-1</name>
    <dbReference type="NCBI Taxonomy" id="1077348"/>
    <lineage>
        <taxon>Eukaryota</taxon>
        <taxon>Fungi</taxon>
        <taxon>Dikarya</taxon>
        <taxon>Basidiomycota</taxon>
        <taxon>Agaricomycotina</taxon>
        <taxon>Agaricomycetes</taxon>
        <taxon>Polyporales</taxon>
        <taxon>Polyporaceae</taxon>
        <taxon>Ganoderma</taxon>
    </lineage>
</organism>
<name>A0A2G8SSA8_9APHY</name>
<dbReference type="SMART" id="SM00220">
    <property type="entry name" value="S_TKc"/>
    <property type="match status" value="1"/>
</dbReference>
<reference evidence="2 3" key="1">
    <citation type="journal article" date="2015" name="Sci. Rep.">
        <title>Chromosome-level genome map provides insights into diverse defense mechanisms in the medicinal fungus Ganoderma sinense.</title>
        <authorList>
            <person name="Zhu Y."/>
            <person name="Xu J."/>
            <person name="Sun C."/>
            <person name="Zhou S."/>
            <person name="Xu H."/>
            <person name="Nelson D.R."/>
            <person name="Qian J."/>
            <person name="Song J."/>
            <person name="Luo H."/>
            <person name="Xiang L."/>
            <person name="Li Y."/>
            <person name="Xu Z."/>
            <person name="Ji A."/>
            <person name="Wang L."/>
            <person name="Lu S."/>
            <person name="Hayward A."/>
            <person name="Sun W."/>
            <person name="Li X."/>
            <person name="Schwartz D.C."/>
            <person name="Wang Y."/>
            <person name="Chen S."/>
        </authorList>
    </citation>
    <scope>NUCLEOTIDE SEQUENCE [LARGE SCALE GENOMIC DNA]</scope>
    <source>
        <strain evidence="2 3">ZZ0214-1</strain>
    </source>
</reference>
<comment type="caution">
    <text evidence="2">The sequence shown here is derived from an EMBL/GenBank/DDBJ whole genome shotgun (WGS) entry which is preliminary data.</text>
</comment>
<dbReference type="SUPFAM" id="SSF56112">
    <property type="entry name" value="Protein kinase-like (PK-like)"/>
    <property type="match status" value="1"/>
</dbReference>
<dbReference type="PROSITE" id="PS50011">
    <property type="entry name" value="PROTEIN_KINASE_DOM"/>
    <property type="match status" value="1"/>
</dbReference>
<accession>A0A2G8SSA8</accession>
<dbReference type="InterPro" id="IPR011009">
    <property type="entry name" value="Kinase-like_dom_sf"/>
</dbReference>
<feature type="domain" description="Protein kinase" evidence="1">
    <location>
        <begin position="1"/>
        <end position="343"/>
    </location>
</feature>
<dbReference type="OrthoDB" id="5987198at2759"/>
<dbReference type="GO" id="GO:0005524">
    <property type="term" value="F:ATP binding"/>
    <property type="evidence" value="ECO:0007669"/>
    <property type="project" value="InterPro"/>
</dbReference>
<dbReference type="STRING" id="1077348.A0A2G8SSA8"/>
<evidence type="ECO:0000313" key="2">
    <source>
        <dbReference type="EMBL" id="PIL36656.1"/>
    </source>
</evidence>
<evidence type="ECO:0000313" key="3">
    <source>
        <dbReference type="Proteomes" id="UP000230002"/>
    </source>
</evidence>
<protein>
    <recommendedName>
        <fullName evidence="1">Protein kinase domain-containing protein</fullName>
    </recommendedName>
</protein>
<gene>
    <name evidence="2" type="ORF">GSI_00345</name>
</gene>
<dbReference type="Gene3D" id="1.10.510.10">
    <property type="entry name" value="Transferase(Phosphotransferase) domain 1"/>
    <property type="match status" value="1"/>
</dbReference>
<dbReference type="InterPro" id="IPR000719">
    <property type="entry name" value="Prot_kinase_dom"/>
</dbReference>
<dbReference type="Proteomes" id="UP000230002">
    <property type="component" value="Unassembled WGS sequence"/>
</dbReference>
<sequence>MAHTPREDFGDVGAELAPPELAWRDRQTYLESRGYMLRPRYRPGWIPSWRSDPSIRPFFAEDFVRAPAFRDHLIDATRVSDGKLVLLKRVAADSVEVKIASYFSSPEIREDPCNHCIPVLDVIPDKDDPSKCYLVMPFLRYVDRPPFESIQSILDCGEQLLEGLVFMHEHGVAHRDCAYKNLMMDATLLYPQGFHPVRFDQLPQNLRWSAPIRSRADVAVTYYLVDFGISFWFQPNETDRLVLGTSGLDQDVPELSDDVPYDPFKLDIFVLGNFFRQHFTGKFTNLNFLDPLICQMTDEDPARRPNASDALRQWKRLSSSTWSLQRLWRPRPRDSNIVVHAVADAFSLSKHWSSLVEMLCTAKFVSVAAIAIVINHWHSLSGL</sequence>
<dbReference type="EMBL" id="AYKW01000001">
    <property type="protein sequence ID" value="PIL36656.1"/>
    <property type="molecule type" value="Genomic_DNA"/>
</dbReference>
<keyword evidence="3" id="KW-1185">Reference proteome</keyword>